<reference evidence="2" key="2">
    <citation type="submission" date="2023-05" db="EMBL/GenBank/DDBJ databases">
        <authorList>
            <person name="Schelkunov M.I."/>
        </authorList>
    </citation>
    <scope>NUCLEOTIDE SEQUENCE</scope>
    <source>
        <strain evidence="2">Hsosn_3</strain>
        <tissue evidence="2">Leaf</tissue>
    </source>
</reference>
<feature type="coiled-coil region" evidence="1">
    <location>
        <begin position="42"/>
        <end position="83"/>
    </location>
</feature>
<evidence type="ECO:0000313" key="2">
    <source>
        <dbReference type="EMBL" id="KAK1383718.1"/>
    </source>
</evidence>
<comment type="caution">
    <text evidence="2">The sequence shown here is derived from an EMBL/GenBank/DDBJ whole genome shotgun (WGS) entry which is preliminary data.</text>
</comment>
<dbReference type="Proteomes" id="UP001237642">
    <property type="component" value="Unassembled WGS sequence"/>
</dbReference>
<dbReference type="PANTHER" id="PTHR36001:SF2">
    <property type="entry name" value="CTAGE FAMILY PROTEIN-RELATED"/>
    <property type="match status" value="1"/>
</dbReference>
<proteinExistence type="predicted"/>
<protein>
    <submittedName>
        <fullName evidence="2">Spindle assembly checkpoint component</fullName>
    </submittedName>
</protein>
<dbReference type="PANTHER" id="PTHR36001">
    <property type="entry name" value="CTAGE FAMILY PROTEIN-RELATED"/>
    <property type="match status" value="1"/>
</dbReference>
<dbReference type="Gene3D" id="1.10.287.1490">
    <property type="match status" value="1"/>
</dbReference>
<keyword evidence="1" id="KW-0175">Coiled coil</keyword>
<evidence type="ECO:0000313" key="3">
    <source>
        <dbReference type="Proteomes" id="UP001237642"/>
    </source>
</evidence>
<accession>A0AAD8MTU0</accession>
<reference evidence="2" key="1">
    <citation type="submission" date="2023-02" db="EMBL/GenBank/DDBJ databases">
        <title>Genome of toxic invasive species Heracleum sosnowskyi carries increased number of genes despite the absence of recent whole-genome duplications.</title>
        <authorList>
            <person name="Schelkunov M."/>
            <person name="Shtratnikova V."/>
            <person name="Makarenko M."/>
            <person name="Klepikova A."/>
            <person name="Omelchenko D."/>
            <person name="Novikova G."/>
            <person name="Obukhova E."/>
            <person name="Bogdanov V."/>
            <person name="Penin A."/>
            <person name="Logacheva M."/>
        </authorList>
    </citation>
    <scope>NUCLEOTIDE SEQUENCE</scope>
    <source>
        <strain evidence="2">Hsosn_3</strain>
        <tissue evidence="2">Leaf</tissue>
    </source>
</reference>
<feature type="coiled-coil region" evidence="1">
    <location>
        <begin position="173"/>
        <end position="213"/>
    </location>
</feature>
<dbReference type="SUPFAM" id="SSF57997">
    <property type="entry name" value="Tropomyosin"/>
    <property type="match status" value="1"/>
</dbReference>
<name>A0AAD8MTU0_9APIA</name>
<gene>
    <name evidence="2" type="ORF">POM88_021453</name>
</gene>
<dbReference type="InterPro" id="IPR053327">
    <property type="entry name" value="KIP"/>
</dbReference>
<keyword evidence="3" id="KW-1185">Reference proteome</keyword>
<sequence length="255" mass="28791">MAKIDSQKQFLTLIRGFASESSQGERRIVDLKKRSDELRYEIGGANAELEDAKRVKEMTEQDIKGYEVELAMKEASIQTLEARVGLIQNEVAVSKSELEALKIEEGCLRDDFIERMLRMNATIRKFQETSVYAFNGNDCLGTSKKEDAKVVRRSLEDNLAQIVSQTIAEEQKYLAEQNIHNQAQQELIQLEEKLDLMEAVLRESKELQELTRQTSEFEVLSASLGNDLQNRCLCPSCHRDNVEALGGILQASSGS</sequence>
<dbReference type="EMBL" id="JAUIZM010000005">
    <property type="protein sequence ID" value="KAK1383718.1"/>
    <property type="molecule type" value="Genomic_DNA"/>
</dbReference>
<dbReference type="AlphaFoldDB" id="A0AAD8MTU0"/>
<evidence type="ECO:0000256" key="1">
    <source>
        <dbReference type="SAM" id="Coils"/>
    </source>
</evidence>
<organism evidence="2 3">
    <name type="scientific">Heracleum sosnowskyi</name>
    <dbReference type="NCBI Taxonomy" id="360622"/>
    <lineage>
        <taxon>Eukaryota</taxon>
        <taxon>Viridiplantae</taxon>
        <taxon>Streptophyta</taxon>
        <taxon>Embryophyta</taxon>
        <taxon>Tracheophyta</taxon>
        <taxon>Spermatophyta</taxon>
        <taxon>Magnoliopsida</taxon>
        <taxon>eudicotyledons</taxon>
        <taxon>Gunneridae</taxon>
        <taxon>Pentapetalae</taxon>
        <taxon>asterids</taxon>
        <taxon>campanulids</taxon>
        <taxon>Apiales</taxon>
        <taxon>Apiaceae</taxon>
        <taxon>Apioideae</taxon>
        <taxon>apioid superclade</taxon>
        <taxon>Tordylieae</taxon>
        <taxon>Tordyliinae</taxon>
        <taxon>Heracleum</taxon>
    </lineage>
</organism>